<evidence type="ECO:0000256" key="11">
    <source>
        <dbReference type="SAM" id="Phobius"/>
    </source>
</evidence>
<feature type="transmembrane region" description="Helical" evidence="11">
    <location>
        <begin position="383"/>
        <end position="403"/>
    </location>
</feature>
<keyword evidence="11" id="KW-0812">Transmembrane</keyword>
<comment type="caution">
    <text evidence="13">The sequence shown here is derived from an EMBL/GenBank/DDBJ whole genome shotgun (WGS) entry which is preliminary data.</text>
</comment>
<dbReference type="GO" id="GO:0008810">
    <property type="term" value="F:cellulase activity"/>
    <property type="evidence" value="ECO:0007669"/>
    <property type="project" value="UniProtKB-EC"/>
</dbReference>
<dbReference type="AlphaFoldDB" id="A0A498KM69"/>
<dbReference type="PROSITE" id="PS00592">
    <property type="entry name" value="GH9_2"/>
    <property type="match status" value="1"/>
</dbReference>
<protein>
    <recommendedName>
        <fullName evidence="9">Endoglucanase</fullName>
        <ecNumber evidence="9">3.2.1.4</ecNumber>
    </recommendedName>
</protein>
<evidence type="ECO:0000256" key="4">
    <source>
        <dbReference type="ARBA" id="ARBA00023001"/>
    </source>
</evidence>
<evidence type="ECO:0000313" key="14">
    <source>
        <dbReference type="Proteomes" id="UP000290289"/>
    </source>
</evidence>
<dbReference type="InterPro" id="IPR012341">
    <property type="entry name" value="6hp_glycosidase-like_sf"/>
</dbReference>
<reference evidence="13 14" key="1">
    <citation type="submission" date="2018-10" db="EMBL/GenBank/DDBJ databases">
        <title>A high-quality apple genome assembly.</title>
        <authorList>
            <person name="Hu J."/>
        </authorList>
    </citation>
    <scope>NUCLEOTIDE SEQUENCE [LARGE SCALE GENOMIC DNA]</scope>
    <source>
        <strain evidence="14">cv. HFTH1</strain>
        <tissue evidence="13">Young leaf</tissue>
    </source>
</reference>
<dbReference type="SUPFAM" id="SSF48208">
    <property type="entry name" value="Six-hairpin glycosidases"/>
    <property type="match status" value="1"/>
</dbReference>
<dbReference type="PANTHER" id="PTHR22298">
    <property type="entry name" value="ENDO-1,4-BETA-GLUCANASE"/>
    <property type="match status" value="1"/>
</dbReference>
<keyword evidence="4 9" id="KW-0136">Cellulose degradation</keyword>
<evidence type="ECO:0000256" key="8">
    <source>
        <dbReference type="PROSITE-ProRule" id="PRU10059"/>
    </source>
</evidence>
<name>A0A498KM69_MALDO</name>
<feature type="transmembrane region" description="Helical" evidence="11">
    <location>
        <begin position="339"/>
        <end position="363"/>
    </location>
</feature>
<evidence type="ECO:0000256" key="3">
    <source>
        <dbReference type="ARBA" id="ARBA00022801"/>
    </source>
</evidence>
<evidence type="ECO:0000256" key="6">
    <source>
        <dbReference type="ARBA" id="ARBA00023295"/>
    </source>
</evidence>
<feature type="domain" description="Glycoside hydrolase family 9" evidence="12">
    <location>
        <begin position="26"/>
        <end position="240"/>
    </location>
</feature>
<dbReference type="InterPro" id="IPR018221">
    <property type="entry name" value="Glyco_hydro_9_His_AS"/>
</dbReference>
<keyword evidence="5 8" id="KW-0119">Carbohydrate metabolism</keyword>
<keyword evidence="14" id="KW-1185">Reference proteome</keyword>
<feature type="region of interest" description="Disordered" evidence="10">
    <location>
        <begin position="203"/>
        <end position="222"/>
    </location>
</feature>
<keyword evidence="6 8" id="KW-0326">Glycosidase</keyword>
<dbReference type="InterPro" id="IPR008928">
    <property type="entry name" value="6-hairpin_glycosidase_sf"/>
</dbReference>
<keyword evidence="3 8" id="KW-0378">Hydrolase</keyword>
<feature type="transmembrane region" description="Helical" evidence="11">
    <location>
        <begin position="279"/>
        <end position="298"/>
    </location>
</feature>
<proteinExistence type="inferred from homology"/>
<dbReference type="Gene3D" id="1.50.10.10">
    <property type="match status" value="1"/>
</dbReference>
<keyword evidence="7 8" id="KW-0624">Polysaccharide degradation</keyword>
<evidence type="ECO:0000256" key="5">
    <source>
        <dbReference type="ARBA" id="ARBA00023277"/>
    </source>
</evidence>
<comment type="similarity">
    <text evidence="2 8 9">Belongs to the glycosyl hydrolase 9 (cellulase E) family.</text>
</comment>
<evidence type="ECO:0000256" key="10">
    <source>
        <dbReference type="SAM" id="MobiDB-lite"/>
    </source>
</evidence>
<evidence type="ECO:0000256" key="2">
    <source>
        <dbReference type="ARBA" id="ARBA00007072"/>
    </source>
</evidence>
<feature type="active site" evidence="8">
    <location>
        <position position="168"/>
    </location>
</feature>
<dbReference type="Proteomes" id="UP000290289">
    <property type="component" value="Chromosome 1"/>
</dbReference>
<evidence type="ECO:0000256" key="7">
    <source>
        <dbReference type="ARBA" id="ARBA00023326"/>
    </source>
</evidence>
<dbReference type="Pfam" id="PF00759">
    <property type="entry name" value="Glyco_hydro_9"/>
    <property type="match status" value="1"/>
</dbReference>
<organism evidence="13 14">
    <name type="scientific">Malus domestica</name>
    <name type="common">Apple</name>
    <name type="synonym">Pyrus malus</name>
    <dbReference type="NCBI Taxonomy" id="3750"/>
    <lineage>
        <taxon>Eukaryota</taxon>
        <taxon>Viridiplantae</taxon>
        <taxon>Streptophyta</taxon>
        <taxon>Embryophyta</taxon>
        <taxon>Tracheophyta</taxon>
        <taxon>Spermatophyta</taxon>
        <taxon>Magnoliopsida</taxon>
        <taxon>eudicotyledons</taxon>
        <taxon>Gunneridae</taxon>
        <taxon>Pentapetalae</taxon>
        <taxon>rosids</taxon>
        <taxon>fabids</taxon>
        <taxon>Rosales</taxon>
        <taxon>Rosaceae</taxon>
        <taxon>Amygdaloideae</taxon>
        <taxon>Maleae</taxon>
        <taxon>Malus</taxon>
    </lineage>
</organism>
<evidence type="ECO:0000256" key="9">
    <source>
        <dbReference type="RuleBase" id="RU361166"/>
    </source>
</evidence>
<evidence type="ECO:0000259" key="12">
    <source>
        <dbReference type="Pfam" id="PF00759"/>
    </source>
</evidence>
<dbReference type="EMBL" id="RDQH01000327">
    <property type="protein sequence ID" value="RXI08576.1"/>
    <property type="molecule type" value="Genomic_DNA"/>
</dbReference>
<gene>
    <name evidence="13" type="ORF">DVH24_022720</name>
</gene>
<dbReference type="STRING" id="3750.A0A498KM69"/>
<accession>A0A498KM69</accession>
<dbReference type="GO" id="GO:0030245">
    <property type="term" value="P:cellulose catabolic process"/>
    <property type="evidence" value="ECO:0007669"/>
    <property type="project" value="UniProtKB-KW"/>
</dbReference>
<feature type="transmembrane region" description="Helical" evidence="11">
    <location>
        <begin position="310"/>
        <end position="327"/>
    </location>
</feature>
<comment type="catalytic activity">
    <reaction evidence="1 9">
        <text>Endohydrolysis of (1-&gt;4)-beta-D-glucosidic linkages in cellulose, lichenin and cereal beta-D-glucans.</text>
        <dbReference type="EC" id="3.2.1.4"/>
    </reaction>
</comment>
<evidence type="ECO:0000256" key="1">
    <source>
        <dbReference type="ARBA" id="ARBA00000966"/>
    </source>
</evidence>
<dbReference type="InterPro" id="IPR001701">
    <property type="entry name" value="Glyco_hydro_9"/>
</dbReference>
<keyword evidence="11" id="KW-0472">Membrane</keyword>
<dbReference type="EC" id="3.2.1.4" evidence="9"/>
<sequence length="443" mass="48240">MSKNNINSLESNVVIRNVNGNPVASVGGSFAEFGWDAKHAGINILVSQWVMTDRSSSNPFIPKADQFVCSILPESPVLKSVSYSPGGLMFKSEGSNIQHVTSISCLFIVYARYMKAASKVVDCGNNVHVTPTSLVNFTRTLVDYILGSNPSGMSYMVGFGQNYPRKIHHRGSVLPSMDQHPQHIDCNAGYSYFHGNDPNQNDLTGAVVGGPGEDDKYEDSRIDATKSEPTTYINAPFVGIHEDEDAAKKTSIREAYWNGRLRFQLSHGYQKVAKGKSRLYALILTQAVVQLIGVLYTFLSTSNGDGPDVIAISSVAIGSISLIIGELGRRRSRVSLLKVYMVASSVGILLSMACVAKGSLTLADLQISSFWETKKFDLVEATRTVIAFLVQIFAISTTTSLIGNMSPPKRASKTNEKGLKTLSFNDKDKIKGKVNSTRIDFLV</sequence>
<evidence type="ECO:0000313" key="13">
    <source>
        <dbReference type="EMBL" id="RXI08576.1"/>
    </source>
</evidence>
<keyword evidence="11" id="KW-1133">Transmembrane helix</keyword>